<evidence type="ECO:0000313" key="3">
    <source>
        <dbReference type="Proteomes" id="UP000199451"/>
    </source>
</evidence>
<dbReference type="AlphaFoldDB" id="A0A1G9W3R4"/>
<organism evidence="2 3">
    <name type="scientific">Halogranum gelatinilyticum</name>
    <dbReference type="NCBI Taxonomy" id="660521"/>
    <lineage>
        <taxon>Archaea</taxon>
        <taxon>Methanobacteriati</taxon>
        <taxon>Methanobacteriota</taxon>
        <taxon>Stenosarchaea group</taxon>
        <taxon>Halobacteria</taxon>
        <taxon>Halobacteriales</taxon>
        <taxon>Haloferacaceae</taxon>
    </lineage>
</organism>
<dbReference type="EMBL" id="FNHL01000003">
    <property type="protein sequence ID" value="SDM78821.1"/>
    <property type="molecule type" value="Genomic_DNA"/>
</dbReference>
<dbReference type="STRING" id="660521.SAMN04487949_2597"/>
<sequence>MFVQPNIGTMITNRNIETVALFEDALDEVIESARESGVDDDELAAAIRARAARLDSVDEGDEADEGDETDTVDGTDAVDETDAVDGTDES</sequence>
<feature type="region of interest" description="Disordered" evidence="1">
    <location>
        <begin position="54"/>
        <end position="90"/>
    </location>
</feature>
<reference evidence="3" key="1">
    <citation type="submission" date="2016-10" db="EMBL/GenBank/DDBJ databases">
        <authorList>
            <person name="Varghese N."/>
            <person name="Submissions S."/>
        </authorList>
    </citation>
    <scope>NUCLEOTIDE SEQUENCE [LARGE SCALE GENOMIC DNA]</scope>
    <source>
        <strain evidence="3">CGMCC 1.10119</strain>
    </source>
</reference>
<proteinExistence type="predicted"/>
<dbReference type="Proteomes" id="UP000199451">
    <property type="component" value="Unassembled WGS sequence"/>
</dbReference>
<evidence type="ECO:0000256" key="1">
    <source>
        <dbReference type="SAM" id="MobiDB-lite"/>
    </source>
</evidence>
<gene>
    <name evidence="2" type="ORF">SAMN04487949_2597</name>
</gene>
<feature type="compositionally biased region" description="Acidic residues" evidence="1">
    <location>
        <begin position="57"/>
        <end position="90"/>
    </location>
</feature>
<evidence type="ECO:0000313" key="2">
    <source>
        <dbReference type="EMBL" id="SDM78821.1"/>
    </source>
</evidence>
<name>A0A1G9W3R4_9EURY</name>
<protein>
    <submittedName>
        <fullName evidence="2">Uncharacterized protein</fullName>
    </submittedName>
</protein>
<accession>A0A1G9W3R4</accession>
<keyword evidence="3" id="KW-1185">Reference proteome</keyword>